<dbReference type="EMBL" id="FCOJ02000009">
    <property type="protein sequence ID" value="SAK52671.1"/>
    <property type="molecule type" value="Genomic_DNA"/>
</dbReference>
<sequence>MPPRFIEAGNEISLALLDIEFDVFEQYKTKEDRIDARRAVHEQVRQKYGLASAREAVRCREISALVANRPLMMHLFDYDELKAMCMLRVKPALVDQFVAAKRRTSSFGLPDILGLALRAKERHDWGWD</sequence>
<protein>
    <submittedName>
        <fullName evidence="1">Uncharacterized protein</fullName>
    </submittedName>
</protein>
<dbReference type="Proteomes" id="UP000054596">
    <property type="component" value="Unassembled WGS sequence"/>
</dbReference>
<organism evidence="1 2">
    <name type="scientific">Caballeronia glebae</name>
    <dbReference type="NCBI Taxonomy" id="1777143"/>
    <lineage>
        <taxon>Bacteria</taxon>
        <taxon>Pseudomonadati</taxon>
        <taxon>Pseudomonadota</taxon>
        <taxon>Betaproteobacteria</taxon>
        <taxon>Burkholderiales</taxon>
        <taxon>Burkholderiaceae</taxon>
        <taxon>Caballeronia</taxon>
    </lineage>
</organism>
<dbReference type="STRING" id="1777143.AWB82_01706"/>
<proteinExistence type="predicted"/>
<evidence type="ECO:0000313" key="2">
    <source>
        <dbReference type="Proteomes" id="UP000054596"/>
    </source>
</evidence>
<keyword evidence="2" id="KW-1185">Reference proteome</keyword>
<reference evidence="1" key="1">
    <citation type="submission" date="2016-01" db="EMBL/GenBank/DDBJ databases">
        <authorList>
            <person name="Peeters C."/>
        </authorList>
    </citation>
    <scope>NUCLEOTIDE SEQUENCE [LARGE SCALE GENOMIC DNA]</scope>
    <source>
        <strain evidence="1">LMG 29325</strain>
    </source>
</reference>
<dbReference type="AlphaFoldDB" id="A0A158A4B7"/>
<gene>
    <name evidence="1" type="ORF">AWB82_01706</name>
</gene>
<evidence type="ECO:0000313" key="1">
    <source>
        <dbReference type="EMBL" id="SAK52671.1"/>
    </source>
</evidence>
<comment type="caution">
    <text evidence="1">The sequence shown here is derived from an EMBL/GenBank/DDBJ whole genome shotgun (WGS) entry which is preliminary data.</text>
</comment>
<accession>A0A158A4B7</accession>
<name>A0A158A4B7_9BURK</name>